<comment type="subcellular location">
    <subcellularLocation>
        <location evidence="1">Nucleus</location>
    </subcellularLocation>
</comment>
<dbReference type="InterPro" id="IPR039913">
    <property type="entry name" value="RPAP1/Rba50"/>
</dbReference>
<evidence type="ECO:0000259" key="7">
    <source>
        <dbReference type="Pfam" id="PF08621"/>
    </source>
</evidence>
<dbReference type="Pfam" id="PF08621">
    <property type="entry name" value="RPAP1_N"/>
    <property type="match status" value="1"/>
</dbReference>
<dbReference type="PANTHER" id="PTHR21483:SF18">
    <property type="entry name" value="RNA POLYMERASE II-ASSOCIATED PROTEIN 1"/>
    <property type="match status" value="1"/>
</dbReference>
<name>D6RP29_COPC7</name>
<evidence type="ECO:0000313" key="10">
    <source>
        <dbReference type="Proteomes" id="UP000001861"/>
    </source>
</evidence>
<reference evidence="9 10" key="1">
    <citation type="journal article" date="2010" name="Proc. Natl. Acad. Sci. U.S.A.">
        <title>Insights into evolution of multicellular fungi from the assembled chromosomes of the mushroom Coprinopsis cinerea (Coprinus cinereus).</title>
        <authorList>
            <person name="Stajich J.E."/>
            <person name="Wilke S.K."/>
            <person name="Ahren D."/>
            <person name="Au C.H."/>
            <person name="Birren B.W."/>
            <person name="Borodovsky M."/>
            <person name="Burns C."/>
            <person name="Canback B."/>
            <person name="Casselton L.A."/>
            <person name="Cheng C.K."/>
            <person name="Deng J."/>
            <person name="Dietrich F.S."/>
            <person name="Fargo D.C."/>
            <person name="Farman M.L."/>
            <person name="Gathman A.C."/>
            <person name="Goldberg J."/>
            <person name="Guigo R."/>
            <person name="Hoegger P.J."/>
            <person name="Hooker J.B."/>
            <person name="Huggins A."/>
            <person name="James T.Y."/>
            <person name="Kamada T."/>
            <person name="Kilaru S."/>
            <person name="Kodira C."/>
            <person name="Kues U."/>
            <person name="Kupfer D."/>
            <person name="Kwan H.S."/>
            <person name="Lomsadze A."/>
            <person name="Li W."/>
            <person name="Lilly W.W."/>
            <person name="Ma L.J."/>
            <person name="Mackey A.J."/>
            <person name="Manning G."/>
            <person name="Martin F."/>
            <person name="Muraguchi H."/>
            <person name="Natvig D.O."/>
            <person name="Palmerini H."/>
            <person name="Ramesh M.A."/>
            <person name="Rehmeyer C.J."/>
            <person name="Roe B.A."/>
            <person name="Shenoy N."/>
            <person name="Stanke M."/>
            <person name="Ter-Hovhannisyan V."/>
            <person name="Tunlid A."/>
            <person name="Velagapudi R."/>
            <person name="Vision T.J."/>
            <person name="Zeng Q."/>
            <person name="Zolan M.E."/>
            <person name="Pukkila P.J."/>
        </authorList>
    </citation>
    <scope>NUCLEOTIDE SEQUENCE [LARGE SCALE GENOMIC DNA]</scope>
    <source>
        <strain evidence="10">Okayama-7 / 130 / ATCC MYA-4618 / FGSC 9003</strain>
    </source>
</reference>
<dbReference type="Pfam" id="PF25766">
    <property type="entry name" value="TPR_RPAP1"/>
    <property type="match status" value="1"/>
</dbReference>
<dbReference type="Proteomes" id="UP000001861">
    <property type="component" value="Unassembled WGS sequence"/>
</dbReference>
<evidence type="ECO:0000259" key="6">
    <source>
        <dbReference type="Pfam" id="PF08620"/>
    </source>
</evidence>
<feature type="compositionally biased region" description="Basic and acidic residues" evidence="5">
    <location>
        <begin position="294"/>
        <end position="307"/>
    </location>
</feature>
<dbReference type="eggNOG" id="KOG1894">
    <property type="taxonomic scope" value="Eukaryota"/>
</dbReference>
<dbReference type="PANTHER" id="PTHR21483">
    <property type="entry name" value="RNA POLYMERASE II-ASSOCIATED PROTEIN 1"/>
    <property type="match status" value="1"/>
</dbReference>
<dbReference type="VEuPathDB" id="FungiDB:CC1G_15041"/>
<feature type="compositionally biased region" description="Basic and acidic residues" evidence="5">
    <location>
        <begin position="227"/>
        <end position="244"/>
    </location>
</feature>
<evidence type="ECO:0000259" key="8">
    <source>
        <dbReference type="Pfam" id="PF25766"/>
    </source>
</evidence>
<proteinExistence type="inferred from homology"/>
<sequence length="1329" mass="146444">MASNKPIVGSIVERKPSSKPTGQKPGFGGGPSGFPSVQHRSKSAFARNREEAQRRNAAGGVNGRPTGPPTVTASTSSSTASSTAGPTPSTKPQPSPSGFSLANDHAPPKDDIAIMREHISQENEKIIAGMSPEEIEEERRQIIARFGTGIGGVLEKAKKNRMKREQETKFVGSSHRRGALPPLPPETPEELRELSEVPITPEGPKPTERARSPPPPALSAASSRPSSRADRRLRFAELEPKDVYVYESSPPTPKKPVLALPPPSDKRDPTVVSLGKWHGNMAYPPQPMAVPDSSEPKKEHAPNNTEEKEPEEGTPEYIRRRYFPQVPASDPSIEWMMAKSDDSTNDSSIRFDLQGAPIPPDLRSKLPTHLGLHHHAEGSHAGYTLDDIFLLSRSTVPAQRAAMFTVISGICERLCKMAHGQSVPGLEELKGKEEELRKRIAAAGVEAMNEKGSVGLQAIEVVWRSVADWDKELVAVGLDGVQLEASADETIQSLPLDFILPSISTAFNLYGEAYPPATLKQLLQVVQRLALQNTNTATKIVETDKLVLGIGRCFLLSPTLSDRGSVPDPSAINLLTSLVRTSRQAAETISKALADDLLRFIVSLPTSSMLKPSLATALVASTLDFYAALGMYGLYTCVASTAMEQFNNLSRYILSLEPESSPLLGPWLNLTQVWTICAIEPHNTSPPHDILWSRVSAWGWQMDIMQMMDKLELETVDRWKVWGDLLGTLAAWMEGAKVNGVRGGETERSELLAVVKPAFVSGSGEQWTLVNKCIDYLQSALSQPSPSIADSRTSAGVARVLSNAIRLWLSCLPPRLEGPPEAPPFDLPFARISTLVASLLTNPMWTAATSALDDRERRYAIVYLRDFASLSGWYLRLSRRLPDTSQGLWLAQAFSIVLRCLPGDEEFTLNTIDSILSLIPEINPAILEPFMEDAVLPREKVETGDEDDQAVEVVESRPRLSPITPTPTSITTSTVLVMPSPFIKHHSNKKLSGLPLQTDWMLGPLNDLIHSGESPVFRHLPRGWDFSELDVTRATLALALKARQILSEWKLFSFVLKRGEAILGCMKVFMLEHGLVQDTQKTSEGEVFRDKIVEELMVKLIDPYRVGAPSNLAQLDSGKVEDLEKLASSILGPSTPFYQFYTDFIGLYDAISFSHPMFGLLLLPPISMRYAVDYRRLFWNDYSHTLRTITVYPNQVVAADLREYLYPVENDAQVIGGYLSAVLKRSAKEFLRWVALHHVASNIWVDLRDEKEDGPFNQDRAVKLLQAIVAQGDVDTIAGVVKYKQPPRHEKAKLPQDCGQPEADVLSSRKVWVQKSLGDGYTKKIEGLL</sequence>
<dbReference type="GeneID" id="9379963"/>
<dbReference type="EMBL" id="AACS02000008">
    <property type="protein sequence ID" value="EFI27216.1"/>
    <property type="molecule type" value="Genomic_DNA"/>
</dbReference>
<dbReference type="OrthoDB" id="348201at2759"/>
<feature type="compositionally biased region" description="Pro residues" evidence="5">
    <location>
        <begin position="250"/>
        <end position="263"/>
    </location>
</feature>
<evidence type="ECO:0000256" key="1">
    <source>
        <dbReference type="ARBA" id="ARBA00004123"/>
    </source>
</evidence>
<dbReference type="HOGENOM" id="CLU_006940_0_0_1"/>
<feature type="domain" description="RPAP1 C-terminal" evidence="6">
    <location>
        <begin position="348"/>
        <end position="414"/>
    </location>
</feature>
<feature type="region of interest" description="Disordered" evidence="5">
    <location>
        <begin position="1"/>
        <end position="111"/>
    </location>
</feature>
<dbReference type="Pfam" id="PF08620">
    <property type="entry name" value="RPAP1_C"/>
    <property type="match status" value="1"/>
</dbReference>
<accession>D6RP29</accession>
<dbReference type="InterPro" id="IPR013930">
    <property type="entry name" value="RPAP1_N"/>
</dbReference>
<keyword evidence="3" id="KW-0804">Transcription</keyword>
<comment type="caution">
    <text evidence="9">The sequence shown here is derived from an EMBL/GenBank/DDBJ whole genome shotgun (WGS) entry which is preliminary data.</text>
</comment>
<dbReference type="InterPro" id="IPR057989">
    <property type="entry name" value="TPR_RPAP1/MINIYO-like"/>
</dbReference>
<feature type="compositionally biased region" description="Low complexity" evidence="5">
    <location>
        <begin position="69"/>
        <end position="88"/>
    </location>
</feature>
<evidence type="ECO:0000256" key="4">
    <source>
        <dbReference type="ARBA" id="ARBA00023242"/>
    </source>
</evidence>
<keyword evidence="10" id="KW-1185">Reference proteome</keyword>
<evidence type="ECO:0000313" key="9">
    <source>
        <dbReference type="EMBL" id="EFI27216.1"/>
    </source>
</evidence>
<comment type="similarity">
    <text evidence="2">Belongs to the RPAP1 family.</text>
</comment>
<protein>
    <submittedName>
        <fullName evidence="9">Cytoplasmic protein</fullName>
    </submittedName>
</protein>
<gene>
    <name evidence="9" type="ORF">CC1G_15041</name>
</gene>
<evidence type="ECO:0000256" key="5">
    <source>
        <dbReference type="SAM" id="MobiDB-lite"/>
    </source>
</evidence>
<dbReference type="KEGG" id="cci:CC1G_15041"/>
<dbReference type="OMA" id="KYFLQCV"/>
<feature type="domain" description="RPAP1/MINIYO-like TPR repeats" evidence="8">
    <location>
        <begin position="1135"/>
        <end position="1241"/>
    </location>
</feature>
<evidence type="ECO:0000256" key="2">
    <source>
        <dbReference type="ARBA" id="ARBA00009953"/>
    </source>
</evidence>
<dbReference type="GO" id="GO:0006366">
    <property type="term" value="P:transcription by RNA polymerase II"/>
    <property type="evidence" value="ECO:0007669"/>
    <property type="project" value="InterPro"/>
</dbReference>
<dbReference type="InParanoid" id="D6RP29"/>
<feature type="region of interest" description="Disordered" evidence="5">
    <location>
        <begin position="147"/>
        <end position="270"/>
    </location>
</feature>
<dbReference type="STRING" id="240176.D6RP29"/>
<keyword evidence="4" id="KW-0539">Nucleus</keyword>
<feature type="domain" description="RPAP1 N-terminal" evidence="7">
    <location>
        <begin position="118"/>
        <end position="147"/>
    </location>
</feature>
<feature type="region of interest" description="Disordered" evidence="5">
    <location>
        <begin position="282"/>
        <end position="315"/>
    </location>
</feature>
<organism evidence="9 10">
    <name type="scientific">Coprinopsis cinerea (strain Okayama-7 / 130 / ATCC MYA-4618 / FGSC 9003)</name>
    <name type="common">Inky cap fungus</name>
    <name type="synonym">Hormographiella aspergillata</name>
    <dbReference type="NCBI Taxonomy" id="240176"/>
    <lineage>
        <taxon>Eukaryota</taxon>
        <taxon>Fungi</taxon>
        <taxon>Dikarya</taxon>
        <taxon>Basidiomycota</taxon>
        <taxon>Agaricomycotina</taxon>
        <taxon>Agaricomycetes</taxon>
        <taxon>Agaricomycetidae</taxon>
        <taxon>Agaricales</taxon>
        <taxon>Agaricineae</taxon>
        <taxon>Psathyrellaceae</taxon>
        <taxon>Coprinopsis</taxon>
    </lineage>
</organism>
<dbReference type="InterPro" id="IPR013929">
    <property type="entry name" value="RPAP1_C"/>
</dbReference>
<evidence type="ECO:0000256" key="3">
    <source>
        <dbReference type="ARBA" id="ARBA00023163"/>
    </source>
</evidence>
<dbReference type="RefSeq" id="XP_002910710.1">
    <property type="nucleotide sequence ID" value="XM_002910664.1"/>
</dbReference>